<dbReference type="KEGG" id="hnv:DDQ68_21190"/>
<reference evidence="3" key="1">
    <citation type="submission" date="2018-04" db="EMBL/GenBank/DDBJ databases">
        <title>Complete genome of Antarctic heterotrophic bacterium Hymenobacter nivis.</title>
        <authorList>
            <person name="Terashima M."/>
        </authorList>
    </citation>
    <scope>NUCLEOTIDE SEQUENCE [LARGE SCALE GENOMIC DNA]</scope>
    <source>
        <strain evidence="3">NBRC 111535</strain>
    </source>
</reference>
<sequence>MLARTYYLFGQPQRNWSAFADAALAYGKKYASRDSHSLYDAAAQMEGFIKDDKVLLTKADQIIQQALAANRSYDNLCTLAKLLHKLGRDPEAARVAQEAVAQAAKDQKNPEEATELLAEISQKKPG</sequence>
<keyword evidence="3" id="KW-1185">Reference proteome</keyword>
<evidence type="ECO:0000313" key="3">
    <source>
        <dbReference type="Proteomes" id="UP000245999"/>
    </source>
</evidence>
<name>A0A2Z3H232_9BACT</name>
<feature type="region of interest" description="Disordered" evidence="1">
    <location>
        <begin position="102"/>
        <end position="126"/>
    </location>
</feature>
<dbReference type="EMBL" id="CP029145">
    <property type="protein sequence ID" value="AWM35060.1"/>
    <property type="molecule type" value="Genomic_DNA"/>
</dbReference>
<evidence type="ECO:0000313" key="2">
    <source>
        <dbReference type="EMBL" id="AWM35060.1"/>
    </source>
</evidence>
<gene>
    <name evidence="2" type="ORF">DDQ68_21190</name>
</gene>
<dbReference type="OrthoDB" id="9851534at2"/>
<accession>A0A2Z3H232</accession>
<evidence type="ECO:0000256" key="1">
    <source>
        <dbReference type="SAM" id="MobiDB-lite"/>
    </source>
</evidence>
<dbReference type="AlphaFoldDB" id="A0A2Z3H232"/>
<protein>
    <recommendedName>
        <fullName evidence="4">Tetratricopeptide repeat protein</fullName>
    </recommendedName>
</protein>
<dbReference type="RefSeq" id="WP_109658079.1">
    <property type="nucleotide sequence ID" value="NZ_CP029145.1"/>
</dbReference>
<dbReference type="Proteomes" id="UP000245999">
    <property type="component" value="Chromosome"/>
</dbReference>
<proteinExistence type="predicted"/>
<organism evidence="2 3">
    <name type="scientific">Hymenobacter nivis</name>
    <dbReference type="NCBI Taxonomy" id="1850093"/>
    <lineage>
        <taxon>Bacteria</taxon>
        <taxon>Pseudomonadati</taxon>
        <taxon>Bacteroidota</taxon>
        <taxon>Cytophagia</taxon>
        <taxon>Cytophagales</taxon>
        <taxon>Hymenobacteraceae</taxon>
        <taxon>Hymenobacter</taxon>
    </lineage>
</organism>
<evidence type="ECO:0008006" key="4">
    <source>
        <dbReference type="Google" id="ProtNLM"/>
    </source>
</evidence>